<evidence type="ECO:0000313" key="2">
    <source>
        <dbReference type="Proteomes" id="UP000518255"/>
    </source>
</evidence>
<dbReference type="EMBL" id="JACIUY010000059">
    <property type="protein sequence ID" value="MBB1086397.1"/>
    <property type="molecule type" value="Genomic_DNA"/>
</dbReference>
<organism evidence="1 2">
    <name type="scientific">Limosilactobacillus fastidiosus</name>
    <dbReference type="NCBI Taxonomy" id="2759855"/>
    <lineage>
        <taxon>Bacteria</taxon>
        <taxon>Bacillati</taxon>
        <taxon>Bacillota</taxon>
        <taxon>Bacilli</taxon>
        <taxon>Lactobacillales</taxon>
        <taxon>Lactobacillaceae</taxon>
        <taxon>Limosilactobacillus</taxon>
    </lineage>
</organism>
<dbReference type="Proteomes" id="UP000518255">
    <property type="component" value="Unassembled WGS sequence"/>
</dbReference>
<comment type="caution">
    <text evidence="1">The sequence shown here is derived from an EMBL/GenBank/DDBJ whole genome shotgun (WGS) entry which is preliminary data.</text>
</comment>
<sequence>MTKIHLTDGQTITTTADFDEVVEAFKTNWVLRPKFVNIEAPGKKILLNYDCVVCVEGD</sequence>
<gene>
    <name evidence="1" type="ORF">H5R63_06330</name>
</gene>
<proteinExistence type="predicted"/>
<protein>
    <submittedName>
        <fullName evidence="1">Uncharacterized protein</fullName>
    </submittedName>
</protein>
<dbReference type="RefSeq" id="WP_182581265.1">
    <property type="nucleotide sequence ID" value="NZ_JACIUY010000059.1"/>
</dbReference>
<reference evidence="1 2" key="1">
    <citation type="submission" date="2020-07" db="EMBL/GenBank/DDBJ databases">
        <title>Description of Limosilactobacillus balticus sp. nov., Limosilactobacillus agrestis sp. nov., Limosilactobacillus albertensis sp. nov., Limosilactobacillus rudii sp. nov., Limosilactobacillus fastidiosus sp. nov., five novel Limosilactobacillus species isolated from the vertebrate gastrointestinal tract, and proposal of 6 subspecies of Limosilactobacillus reuteri adapted to the gastrointestinal tract of specific vertebrate hosts.</title>
        <authorList>
            <person name="Li F."/>
            <person name="Cheng C."/>
            <person name="Zheng J."/>
            <person name="Quevedo R.M."/>
            <person name="Li J."/>
            <person name="Roos S."/>
            <person name="Gaenzle M.G."/>
            <person name="Walter J."/>
        </authorList>
    </citation>
    <scope>NUCLEOTIDE SEQUENCE [LARGE SCALE GENOMIC DNA]</scope>
    <source>
        <strain evidence="1 2">WF-MA3-C</strain>
    </source>
</reference>
<dbReference type="AlphaFoldDB" id="A0A7W3TZZ6"/>
<evidence type="ECO:0000313" key="1">
    <source>
        <dbReference type="EMBL" id="MBB1086397.1"/>
    </source>
</evidence>
<accession>A0A7W3TZZ6</accession>
<name>A0A7W3TZZ6_9LACO</name>